<protein>
    <submittedName>
        <fullName evidence="3">Nucleotide-binding universal stress protein, UspA family</fullName>
    </submittedName>
</protein>
<dbReference type="EMBL" id="FRFE01000012">
    <property type="protein sequence ID" value="SHO49104.1"/>
    <property type="molecule type" value="Genomic_DNA"/>
</dbReference>
<dbReference type="PANTHER" id="PTHR46268:SF6">
    <property type="entry name" value="UNIVERSAL STRESS PROTEIN UP12"/>
    <property type="match status" value="1"/>
</dbReference>
<evidence type="ECO:0000259" key="2">
    <source>
        <dbReference type="Pfam" id="PF00582"/>
    </source>
</evidence>
<gene>
    <name evidence="3" type="ORF">SAMN02745220_02698</name>
</gene>
<dbReference type="AlphaFoldDB" id="A0A1M7Y8Y9"/>
<organism evidence="3 4">
    <name type="scientific">Desulfopila aestuarii DSM 18488</name>
    <dbReference type="NCBI Taxonomy" id="1121416"/>
    <lineage>
        <taxon>Bacteria</taxon>
        <taxon>Pseudomonadati</taxon>
        <taxon>Thermodesulfobacteriota</taxon>
        <taxon>Desulfobulbia</taxon>
        <taxon>Desulfobulbales</taxon>
        <taxon>Desulfocapsaceae</taxon>
        <taxon>Desulfopila</taxon>
    </lineage>
</organism>
<reference evidence="3 4" key="1">
    <citation type="submission" date="2016-12" db="EMBL/GenBank/DDBJ databases">
        <authorList>
            <person name="Song W.-J."/>
            <person name="Kurnit D.M."/>
        </authorList>
    </citation>
    <scope>NUCLEOTIDE SEQUENCE [LARGE SCALE GENOMIC DNA]</scope>
    <source>
        <strain evidence="3 4">DSM 18488</strain>
    </source>
</reference>
<name>A0A1M7Y8Y9_9BACT</name>
<accession>A0A1M7Y8Y9</accession>
<dbReference type="SUPFAM" id="SSF52402">
    <property type="entry name" value="Adenine nucleotide alpha hydrolases-like"/>
    <property type="match status" value="2"/>
</dbReference>
<keyword evidence="4" id="KW-1185">Reference proteome</keyword>
<feature type="domain" description="UspA" evidence="2">
    <location>
        <begin position="145"/>
        <end position="278"/>
    </location>
</feature>
<dbReference type="PRINTS" id="PR01438">
    <property type="entry name" value="UNVRSLSTRESS"/>
</dbReference>
<dbReference type="STRING" id="1121416.SAMN02745220_02698"/>
<dbReference type="PANTHER" id="PTHR46268">
    <property type="entry name" value="STRESS RESPONSE PROTEIN NHAX"/>
    <property type="match status" value="1"/>
</dbReference>
<dbReference type="Proteomes" id="UP000184603">
    <property type="component" value="Unassembled WGS sequence"/>
</dbReference>
<dbReference type="InterPro" id="IPR006015">
    <property type="entry name" value="Universal_stress_UspA"/>
</dbReference>
<dbReference type="InterPro" id="IPR006016">
    <property type="entry name" value="UspA"/>
</dbReference>
<dbReference type="InterPro" id="IPR014729">
    <property type="entry name" value="Rossmann-like_a/b/a_fold"/>
</dbReference>
<dbReference type="CDD" id="cd00293">
    <property type="entry name" value="USP-like"/>
    <property type="match status" value="2"/>
</dbReference>
<proteinExistence type="inferred from homology"/>
<evidence type="ECO:0000313" key="3">
    <source>
        <dbReference type="EMBL" id="SHO49104.1"/>
    </source>
</evidence>
<evidence type="ECO:0000313" key="4">
    <source>
        <dbReference type="Proteomes" id="UP000184603"/>
    </source>
</evidence>
<comment type="similarity">
    <text evidence="1">Belongs to the universal stress protein A family.</text>
</comment>
<sequence length="285" mass="31102">MQTILAAVDVSRASHLAFKQALVLASSMRAELVTVAVTPRYEGNMNRLTLKDADTKMSVPFLKCLEDAADYAASLGLKISTVHRVGQPSEEIVRVAEEVNAKYVLLGSPHRSQVERVLLGRTIAKVIEESPCDVLLIPESAEIRFGKILVGVNGSKASMRAAERAMEVSREYGGQLHGVTTIDVPVERSLRYGVMNEAWQKGLAVLEKFTHLAEEMEVPVVTALREDHPKQALLAYAAEKDIHLIVLGSHGHNWVNEFFVDSVIERVASNASCPVLVVNGPAQAD</sequence>
<dbReference type="Gene3D" id="3.40.50.620">
    <property type="entry name" value="HUPs"/>
    <property type="match status" value="2"/>
</dbReference>
<feature type="domain" description="UspA" evidence="2">
    <location>
        <begin position="2"/>
        <end position="138"/>
    </location>
</feature>
<evidence type="ECO:0000256" key="1">
    <source>
        <dbReference type="ARBA" id="ARBA00008791"/>
    </source>
</evidence>
<dbReference type="Pfam" id="PF00582">
    <property type="entry name" value="Usp"/>
    <property type="match status" value="2"/>
</dbReference>